<proteinExistence type="predicted"/>
<dbReference type="Proteomes" id="UP001160148">
    <property type="component" value="Unassembled WGS sequence"/>
</dbReference>
<organism evidence="1 2">
    <name type="scientific">Macrosiphum euphorbiae</name>
    <name type="common">potato aphid</name>
    <dbReference type="NCBI Taxonomy" id="13131"/>
    <lineage>
        <taxon>Eukaryota</taxon>
        <taxon>Metazoa</taxon>
        <taxon>Ecdysozoa</taxon>
        <taxon>Arthropoda</taxon>
        <taxon>Hexapoda</taxon>
        <taxon>Insecta</taxon>
        <taxon>Pterygota</taxon>
        <taxon>Neoptera</taxon>
        <taxon>Paraneoptera</taxon>
        <taxon>Hemiptera</taxon>
        <taxon>Sternorrhyncha</taxon>
        <taxon>Aphidomorpha</taxon>
        <taxon>Aphidoidea</taxon>
        <taxon>Aphididae</taxon>
        <taxon>Macrosiphini</taxon>
        <taxon>Macrosiphum</taxon>
    </lineage>
</organism>
<protein>
    <recommendedName>
        <fullName evidence="3">PilZ domain-containing protein</fullName>
    </recommendedName>
</protein>
<evidence type="ECO:0000313" key="2">
    <source>
        <dbReference type="Proteomes" id="UP001160148"/>
    </source>
</evidence>
<evidence type="ECO:0000313" key="1">
    <source>
        <dbReference type="EMBL" id="CAI6346843.1"/>
    </source>
</evidence>
<name>A0AAV0VVQ9_9HEMI</name>
<dbReference type="EMBL" id="CARXXK010000001">
    <property type="protein sequence ID" value="CAI6346843.1"/>
    <property type="molecule type" value="Genomic_DNA"/>
</dbReference>
<evidence type="ECO:0008006" key="3">
    <source>
        <dbReference type="Google" id="ProtNLM"/>
    </source>
</evidence>
<gene>
    <name evidence="1" type="ORF">MEUPH1_LOCUS3704</name>
</gene>
<dbReference type="AlphaFoldDB" id="A0AAV0VVQ9"/>
<accession>A0AAV0VVQ9</accession>
<keyword evidence="2" id="KW-1185">Reference proteome</keyword>
<sequence>MEALKNSLTKQSNTRFMSVGDLSIGQLYRIIRMENRETQYGITVHCVLEGAGDDGGIMEVYLPRSIKIKDEDIHQFNQGGDDKVLHLIFKGRRGRSFNIGFQ</sequence>
<reference evidence="1 2" key="1">
    <citation type="submission" date="2023-01" db="EMBL/GenBank/DDBJ databases">
        <authorList>
            <person name="Whitehead M."/>
        </authorList>
    </citation>
    <scope>NUCLEOTIDE SEQUENCE [LARGE SCALE GENOMIC DNA]</scope>
</reference>
<comment type="caution">
    <text evidence="1">The sequence shown here is derived from an EMBL/GenBank/DDBJ whole genome shotgun (WGS) entry which is preliminary data.</text>
</comment>